<proteinExistence type="predicted"/>
<comment type="caution">
    <text evidence="1">The sequence shown here is derived from an EMBL/GenBank/DDBJ whole genome shotgun (WGS) entry which is preliminary data.</text>
</comment>
<gene>
    <name evidence="1" type="ORF">AVEN_188074_1</name>
</gene>
<protein>
    <submittedName>
        <fullName evidence="1">Uncharacterized protein</fullName>
    </submittedName>
</protein>
<evidence type="ECO:0000313" key="2">
    <source>
        <dbReference type="Proteomes" id="UP000499080"/>
    </source>
</evidence>
<sequence length="117" mass="13563">MSCLAHQWTRRLKLSLAFLKDIRIAVLGPFLHQHYLKTVKPLCALKTNCSLRLSWLLEIFPSSGTHTRINLSFKSSRKTTYHHLIGPKSIFYLKCYQGSSDRYDQQKMPLSPFIASH</sequence>
<dbReference type="EMBL" id="BGPR01002584">
    <property type="protein sequence ID" value="GBM75882.1"/>
    <property type="molecule type" value="Genomic_DNA"/>
</dbReference>
<evidence type="ECO:0000313" key="1">
    <source>
        <dbReference type="EMBL" id="GBM75882.1"/>
    </source>
</evidence>
<reference evidence="1 2" key="1">
    <citation type="journal article" date="2019" name="Sci. Rep.">
        <title>Orb-weaving spider Araneus ventricosus genome elucidates the spidroin gene catalogue.</title>
        <authorList>
            <person name="Kono N."/>
            <person name="Nakamura H."/>
            <person name="Ohtoshi R."/>
            <person name="Moran D.A.P."/>
            <person name="Shinohara A."/>
            <person name="Yoshida Y."/>
            <person name="Fujiwara M."/>
            <person name="Mori M."/>
            <person name="Tomita M."/>
            <person name="Arakawa K."/>
        </authorList>
    </citation>
    <scope>NUCLEOTIDE SEQUENCE [LARGE SCALE GENOMIC DNA]</scope>
</reference>
<dbReference type="Proteomes" id="UP000499080">
    <property type="component" value="Unassembled WGS sequence"/>
</dbReference>
<keyword evidence="2" id="KW-1185">Reference proteome</keyword>
<dbReference type="AlphaFoldDB" id="A0A4Y2IES6"/>
<organism evidence="1 2">
    <name type="scientific">Araneus ventricosus</name>
    <name type="common">Orbweaver spider</name>
    <name type="synonym">Epeira ventricosa</name>
    <dbReference type="NCBI Taxonomy" id="182803"/>
    <lineage>
        <taxon>Eukaryota</taxon>
        <taxon>Metazoa</taxon>
        <taxon>Ecdysozoa</taxon>
        <taxon>Arthropoda</taxon>
        <taxon>Chelicerata</taxon>
        <taxon>Arachnida</taxon>
        <taxon>Araneae</taxon>
        <taxon>Araneomorphae</taxon>
        <taxon>Entelegynae</taxon>
        <taxon>Araneoidea</taxon>
        <taxon>Araneidae</taxon>
        <taxon>Araneus</taxon>
    </lineage>
</organism>
<accession>A0A4Y2IES6</accession>
<name>A0A4Y2IES6_ARAVE</name>